<reference evidence="2 3" key="1">
    <citation type="submission" date="2022-11" db="EMBL/GenBank/DDBJ databases">
        <authorList>
            <person name="Siebert D."/>
            <person name="Busche T."/>
            <person name="Saydam E."/>
            <person name="Kalinowski J."/>
            <person name="Ruckert C."/>
            <person name="Blombach B."/>
        </authorList>
    </citation>
    <scope>NUCLEOTIDE SEQUENCE [LARGE SCALE GENOMIC DNA]</scope>
    <source>
        <strain evidence="2 3">DSM 1083</strain>
    </source>
</reference>
<feature type="chain" id="PRO_5046841228" evidence="1">
    <location>
        <begin position="34"/>
        <end position="123"/>
    </location>
</feature>
<sequence>MVLKMMRTNVLAAALATLAVAAVVGVGVSEANAAPKKKQTVVSRDGRGVNYSYRAGPRTRVFISRRSWLDGGTEVLPGDRKFTDYALAPGYHYGRTIDRTNVGRNPLSDNYDLGGYPTAFPLY</sequence>
<organism evidence="2 3">
    <name type="scientific">Afipia carboxydohydrogena</name>
    <name type="common">Pseudomonas carboxydohydrogena</name>
    <dbReference type="NCBI Taxonomy" id="290"/>
    <lineage>
        <taxon>Bacteria</taxon>
        <taxon>Pseudomonadati</taxon>
        <taxon>Pseudomonadota</taxon>
        <taxon>Alphaproteobacteria</taxon>
        <taxon>Hyphomicrobiales</taxon>
        <taxon>Nitrobacteraceae</taxon>
        <taxon>Afipia</taxon>
    </lineage>
</organism>
<dbReference type="EMBL" id="CP113162">
    <property type="protein sequence ID" value="WEF51843.1"/>
    <property type="molecule type" value="Genomic_DNA"/>
</dbReference>
<dbReference type="RefSeq" id="WP_275247428.1">
    <property type="nucleotide sequence ID" value="NZ_BAABDX010000001.1"/>
</dbReference>
<evidence type="ECO:0000313" key="2">
    <source>
        <dbReference type="EMBL" id="WEF51843.1"/>
    </source>
</evidence>
<evidence type="ECO:0000313" key="3">
    <source>
        <dbReference type="Proteomes" id="UP001213907"/>
    </source>
</evidence>
<dbReference type="Proteomes" id="UP001213907">
    <property type="component" value="Chromosome"/>
</dbReference>
<evidence type="ECO:0000256" key="1">
    <source>
        <dbReference type="SAM" id="SignalP"/>
    </source>
</evidence>
<protein>
    <submittedName>
        <fullName evidence="2">Uncharacterized protein</fullName>
    </submittedName>
</protein>
<gene>
    <name evidence="2" type="ORF">AFIC_000294</name>
</gene>
<accession>A0ABY8BPF9</accession>
<feature type="signal peptide" evidence="1">
    <location>
        <begin position="1"/>
        <end position="33"/>
    </location>
</feature>
<keyword evidence="3" id="KW-1185">Reference proteome</keyword>
<keyword evidence="1" id="KW-0732">Signal</keyword>
<proteinExistence type="predicted"/>
<name>A0ABY8BPF9_AFICR</name>